<accession>A0M4Z6</accession>
<sequence>MVLQELEIVPVILMQGFIPGLAEDLNLPEVTTTVEAGVPLLVTKDLPEAAAIEHIALLHPEEVHQAPLDLPLQEALAVPAEVLELPEAQVEDPPEAAVVEVNNKWIK</sequence>
<proteinExistence type="predicted"/>
<dbReference type="KEGG" id="gfo:GFO_2737"/>
<evidence type="ECO:0000313" key="2">
    <source>
        <dbReference type="Proteomes" id="UP000000755"/>
    </source>
</evidence>
<dbReference type="AlphaFoldDB" id="A0M4Z6"/>
<reference evidence="1 2" key="1">
    <citation type="journal article" date="2006" name="Environ. Microbiol.">
        <title>Whole genome analysis of the marine Bacteroidetes'Gramella forsetii' reveals adaptations to degradation of polymeric organic matter.</title>
        <authorList>
            <person name="Bauer M."/>
            <person name="Kube M."/>
            <person name="Teeling H."/>
            <person name="Richter M."/>
            <person name="Lombardot T."/>
            <person name="Allers E."/>
            <person name="Wuerdemann C.A."/>
            <person name="Quast C."/>
            <person name="Kuhl H."/>
            <person name="Knaust F."/>
            <person name="Woebken D."/>
            <person name="Bischof K."/>
            <person name="Mussmann M."/>
            <person name="Choudhuri J.V."/>
            <person name="Meyer F."/>
            <person name="Reinhardt R."/>
            <person name="Amann R.I."/>
            <person name="Gloeckner F.O."/>
        </authorList>
    </citation>
    <scope>NUCLEOTIDE SEQUENCE [LARGE SCALE GENOMIC DNA]</scope>
    <source>
        <strain evidence="1 2">KT0803</strain>
    </source>
</reference>
<dbReference type="EMBL" id="CU207366">
    <property type="protein sequence ID" value="CAL67691.1"/>
    <property type="molecule type" value="Genomic_DNA"/>
</dbReference>
<organism evidence="1 2">
    <name type="scientific">Christiangramia forsetii (strain DSM 17595 / CGMCC 1.15422 / KT0803)</name>
    <name type="common">Gramella forsetii</name>
    <dbReference type="NCBI Taxonomy" id="411154"/>
    <lineage>
        <taxon>Bacteria</taxon>
        <taxon>Pseudomonadati</taxon>
        <taxon>Bacteroidota</taxon>
        <taxon>Flavobacteriia</taxon>
        <taxon>Flavobacteriales</taxon>
        <taxon>Flavobacteriaceae</taxon>
        <taxon>Christiangramia</taxon>
    </lineage>
</organism>
<dbReference type="HOGENOM" id="CLU_2206312_0_0_10"/>
<gene>
    <name evidence="1" type="ordered locus">GFO_2737</name>
</gene>
<dbReference type="Proteomes" id="UP000000755">
    <property type="component" value="Chromosome"/>
</dbReference>
<name>A0M4Z6_CHRFK</name>
<protein>
    <submittedName>
        <fullName evidence="1">Uncharacterized protein</fullName>
    </submittedName>
</protein>
<evidence type="ECO:0000313" key="1">
    <source>
        <dbReference type="EMBL" id="CAL67691.1"/>
    </source>
</evidence>
<dbReference type="STRING" id="411154.GFO_2737"/>